<evidence type="ECO:0000256" key="5">
    <source>
        <dbReference type="ARBA" id="ARBA00022553"/>
    </source>
</evidence>
<dbReference type="Gene3D" id="1.10.287.130">
    <property type="match status" value="1"/>
</dbReference>
<dbReference type="InterPro" id="IPR003661">
    <property type="entry name" value="HisK_dim/P_dom"/>
</dbReference>
<dbReference type="SMART" id="SM00388">
    <property type="entry name" value="HisKA"/>
    <property type="match status" value="1"/>
</dbReference>
<dbReference type="Gene3D" id="3.30.565.10">
    <property type="entry name" value="Histidine kinase-like ATPase, C-terminal domain"/>
    <property type="match status" value="1"/>
</dbReference>
<dbReference type="GO" id="GO:0005886">
    <property type="term" value="C:plasma membrane"/>
    <property type="evidence" value="ECO:0007669"/>
    <property type="project" value="UniProtKB-SubCell"/>
</dbReference>
<sequence length="388" mass="41918">MSSSPPGSPATSPPLSGHAAVAAPQQTIPADDVVRAPLWARLGLALALALLLQAVVSAVAIHWLFFSDPQQHALRREMFRAMMQMQGIKPSPWRHLLLSPLTTTVLTALVVGAVTFPLMQHLTRRLQRLHLGVRALGDLDLGARVAVEGRDEVAALAAAFNQAAGRIETLVNSHKSLLAYTSHELRTPLARLRMALETLGQPQAGPTRDAALREARRNLAELDELIGTILLYSRLDASGPRVLNVREVDVLALAAEEASRENAEVQGDWVRLLGDERLLRHAIRNLLDNARKHAPNSPPELTVQNTPQGARIRVCDRGPGVPAAEAERIFEPFVRLHGRGDGSGLGLPLVRRIARLHGGDVHYEPHPGGGACFVLDVASLNPASPQRA</sequence>
<evidence type="ECO:0000256" key="1">
    <source>
        <dbReference type="ARBA" id="ARBA00000085"/>
    </source>
</evidence>
<keyword evidence="4" id="KW-1003">Cell membrane</keyword>
<evidence type="ECO:0000256" key="6">
    <source>
        <dbReference type="ARBA" id="ARBA00022679"/>
    </source>
</evidence>
<dbReference type="PRINTS" id="PR00344">
    <property type="entry name" value="BCTRLSENSOR"/>
</dbReference>
<evidence type="ECO:0000256" key="7">
    <source>
        <dbReference type="ARBA" id="ARBA00022741"/>
    </source>
</evidence>
<dbReference type="InterPro" id="IPR003594">
    <property type="entry name" value="HATPase_dom"/>
</dbReference>
<dbReference type="PROSITE" id="PS50109">
    <property type="entry name" value="HIS_KIN"/>
    <property type="match status" value="1"/>
</dbReference>
<protein>
    <recommendedName>
        <fullName evidence="3">histidine kinase</fullName>
        <ecNumber evidence="3">2.7.13.3</ecNumber>
    </recommendedName>
</protein>
<dbReference type="SUPFAM" id="SSF158472">
    <property type="entry name" value="HAMP domain-like"/>
    <property type="match status" value="1"/>
</dbReference>
<dbReference type="SMART" id="SM00387">
    <property type="entry name" value="HATPase_c"/>
    <property type="match status" value="1"/>
</dbReference>
<evidence type="ECO:0000256" key="10">
    <source>
        <dbReference type="SAM" id="MobiDB-lite"/>
    </source>
</evidence>
<feature type="domain" description="Histidine kinase" evidence="12">
    <location>
        <begin position="180"/>
        <end position="381"/>
    </location>
</feature>
<evidence type="ECO:0000259" key="13">
    <source>
        <dbReference type="PROSITE" id="PS50885"/>
    </source>
</evidence>
<dbReference type="InterPro" id="IPR004358">
    <property type="entry name" value="Sig_transdc_His_kin-like_C"/>
</dbReference>
<dbReference type="PANTHER" id="PTHR44936">
    <property type="entry name" value="SENSOR PROTEIN CREC"/>
    <property type="match status" value="1"/>
</dbReference>
<keyword evidence="5" id="KW-0597">Phosphoprotein</keyword>
<dbReference type="PROSITE" id="PS50885">
    <property type="entry name" value="HAMP"/>
    <property type="match status" value="1"/>
</dbReference>
<accession>A0A1J5RBD7</accession>
<feature type="region of interest" description="Disordered" evidence="10">
    <location>
        <begin position="1"/>
        <end position="21"/>
    </location>
</feature>
<feature type="compositionally biased region" description="Pro residues" evidence="10">
    <location>
        <begin position="1"/>
        <end position="12"/>
    </location>
</feature>
<evidence type="ECO:0000256" key="11">
    <source>
        <dbReference type="SAM" id="Phobius"/>
    </source>
</evidence>
<dbReference type="SMART" id="SM00304">
    <property type="entry name" value="HAMP"/>
    <property type="match status" value="1"/>
</dbReference>
<evidence type="ECO:0000256" key="3">
    <source>
        <dbReference type="ARBA" id="ARBA00012438"/>
    </source>
</evidence>
<dbReference type="SUPFAM" id="SSF55874">
    <property type="entry name" value="ATPase domain of HSP90 chaperone/DNA topoisomerase II/histidine kinase"/>
    <property type="match status" value="1"/>
</dbReference>
<keyword evidence="6 14" id="KW-0808">Transferase</keyword>
<dbReference type="Pfam" id="PF00672">
    <property type="entry name" value="HAMP"/>
    <property type="match status" value="1"/>
</dbReference>
<comment type="subcellular location">
    <subcellularLocation>
        <location evidence="2">Cell membrane</location>
        <topology evidence="2">Multi-pass membrane protein</topology>
    </subcellularLocation>
</comment>
<reference evidence="14" key="1">
    <citation type="submission" date="2016-10" db="EMBL/GenBank/DDBJ databases">
        <title>Sequence of Gallionella enrichment culture.</title>
        <authorList>
            <person name="Poehlein A."/>
            <person name="Muehling M."/>
            <person name="Daniel R."/>
        </authorList>
    </citation>
    <scope>NUCLEOTIDE SEQUENCE</scope>
</reference>
<dbReference type="AlphaFoldDB" id="A0A1J5RBD7"/>
<comment type="catalytic activity">
    <reaction evidence="1">
        <text>ATP + protein L-histidine = ADP + protein N-phospho-L-histidine.</text>
        <dbReference type="EC" id="2.7.13.3"/>
    </reaction>
</comment>
<proteinExistence type="predicted"/>
<dbReference type="Gene3D" id="6.10.340.10">
    <property type="match status" value="1"/>
</dbReference>
<dbReference type="SUPFAM" id="SSF47384">
    <property type="entry name" value="Homodimeric domain of signal transducing histidine kinase"/>
    <property type="match status" value="1"/>
</dbReference>
<keyword evidence="8" id="KW-0418">Kinase</keyword>
<feature type="transmembrane region" description="Helical" evidence="11">
    <location>
        <begin position="42"/>
        <end position="66"/>
    </location>
</feature>
<dbReference type="InterPro" id="IPR036097">
    <property type="entry name" value="HisK_dim/P_sf"/>
</dbReference>
<evidence type="ECO:0000313" key="14">
    <source>
        <dbReference type="EMBL" id="OIQ93392.1"/>
    </source>
</evidence>
<dbReference type="Pfam" id="PF00512">
    <property type="entry name" value="HisKA"/>
    <property type="match status" value="1"/>
</dbReference>
<dbReference type="Pfam" id="PF02518">
    <property type="entry name" value="HATPase_c"/>
    <property type="match status" value="1"/>
</dbReference>
<dbReference type="CDD" id="cd00075">
    <property type="entry name" value="HATPase"/>
    <property type="match status" value="1"/>
</dbReference>
<dbReference type="EMBL" id="MLJW01000208">
    <property type="protein sequence ID" value="OIQ93392.1"/>
    <property type="molecule type" value="Genomic_DNA"/>
</dbReference>
<dbReference type="InterPro" id="IPR050980">
    <property type="entry name" value="2C_sensor_his_kinase"/>
</dbReference>
<name>A0A1J5RBD7_9ZZZZ</name>
<dbReference type="InterPro" id="IPR005467">
    <property type="entry name" value="His_kinase_dom"/>
</dbReference>
<feature type="domain" description="HAMP" evidence="13">
    <location>
        <begin position="120"/>
        <end position="172"/>
    </location>
</feature>
<keyword evidence="9" id="KW-0067">ATP-binding</keyword>
<feature type="transmembrane region" description="Helical" evidence="11">
    <location>
        <begin position="96"/>
        <end position="119"/>
    </location>
</feature>
<dbReference type="GO" id="GO:0005524">
    <property type="term" value="F:ATP binding"/>
    <property type="evidence" value="ECO:0007669"/>
    <property type="project" value="UniProtKB-KW"/>
</dbReference>
<keyword evidence="11" id="KW-0812">Transmembrane</keyword>
<keyword evidence="11" id="KW-1133">Transmembrane helix</keyword>
<keyword evidence="11" id="KW-0472">Membrane</keyword>
<dbReference type="InterPro" id="IPR036890">
    <property type="entry name" value="HATPase_C_sf"/>
</dbReference>
<dbReference type="InterPro" id="IPR003660">
    <property type="entry name" value="HAMP_dom"/>
</dbReference>
<dbReference type="PANTHER" id="PTHR44936:SF10">
    <property type="entry name" value="SENSOR PROTEIN RSTB"/>
    <property type="match status" value="1"/>
</dbReference>
<gene>
    <name evidence="14" type="primary">rstB_2</name>
    <name evidence="14" type="ORF">GALL_246320</name>
</gene>
<comment type="caution">
    <text evidence="14">The sequence shown here is derived from an EMBL/GenBank/DDBJ whole genome shotgun (WGS) entry which is preliminary data.</text>
</comment>
<dbReference type="CDD" id="cd00082">
    <property type="entry name" value="HisKA"/>
    <property type="match status" value="1"/>
</dbReference>
<dbReference type="EC" id="2.7.13.3" evidence="3"/>
<evidence type="ECO:0000256" key="9">
    <source>
        <dbReference type="ARBA" id="ARBA00022840"/>
    </source>
</evidence>
<evidence type="ECO:0000259" key="12">
    <source>
        <dbReference type="PROSITE" id="PS50109"/>
    </source>
</evidence>
<evidence type="ECO:0000256" key="4">
    <source>
        <dbReference type="ARBA" id="ARBA00022475"/>
    </source>
</evidence>
<keyword evidence="7" id="KW-0547">Nucleotide-binding</keyword>
<evidence type="ECO:0000256" key="2">
    <source>
        <dbReference type="ARBA" id="ARBA00004651"/>
    </source>
</evidence>
<organism evidence="14">
    <name type="scientific">mine drainage metagenome</name>
    <dbReference type="NCBI Taxonomy" id="410659"/>
    <lineage>
        <taxon>unclassified sequences</taxon>
        <taxon>metagenomes</taxon>
        <taxon>ecological metagenomes</taxon>
    </lineage>
</organism>
<evidence type="ECO:0000256" key="8">
    <source>
        <dbReference type="ARBA" id="ARBA00022777"/>
    </source>
</evidence>
<dbReference type="GO" id="GO:0000155">
    <property type="term" value="F:phosphorelay sensor kinase activity"/>
    <property type="evidence" value="ECO:0007669"/>
    <property type="project" value="InterPro"/>
</dbReference>